<evidence type="ECO:0000313" key="2">
    <source>
        <dbReference type="EMBL" id="GJJ12966.1"/>
    </source>
</evidence>
<dbReference type="Gene3D" id="3.40.50.720">
    <property type="entry name" value="NAD(P)-binding Rossmann-like Domain"/>
    <property type="match status" value="1"/>
</dbReference>
<evidence type="ECO:0000256" key="1">
    <source>
        <dbReference type="ARBA" id="ARBA00022857"/>
    </source>
</evidence>
<keyword evidence="1" id="KW-0521">NADP</keyword>
<proteinExistence type="predicted"/>
<accession>A0AAV5AKJ0</accession>
<gene>
    <name evidence="2" type="ORF">Clacol_007213</name>
</gene>
<dbReference type="PRINTS" id="PR00081">
    <property type="entry name" value="GDHRDH"/>
</dbReference>
<comment type="caution">
    <text evidence="2">The sequence shown here is derived from an EMBL/GenBank/DDBJ whole genome shotgun (WGS) entry which is preliminary data.</text>
</comment>
<dbReference type="AlphaFoldDB" id="A0AAV5AKJ0"/>
<dbReference type="InterPro" id="IPR020904">
    <property type="entry name" value="Sc_DH/Rdtase_CS"/>
</dbReference>
<dbReference type="SUPFAM" id="SSF51735">
    <property type="entry name" value="NAD(P)-binding Rossmann-fold domains"/>
    <property type="match status" value="1"/>
</dbReference>
<dbReference type="Pfam" id="PF00106">
    <property type="entry name" value="adh_short"/>
    <property type="match status" value="1"/>
</dbReference>
<protein>
    <recommendedName>
        <fullName evidence="4">NAD(P)-binding protein</fullName>
    </recommendedName>
</protein>
<dbReference type="InterPro" id="IPR052184">
    <property type="entry name" value="SDR_enzymes"/>
</dbReference>
<name>A0AAV5AKJ0_9AGAM</name>
<organism evidence="2 3">
    <name type="scientific">Clathrus columnatus</name>
    <dbReference type="NCBI Taxonomy" id="1419009"/>
    <lineage>
        <taxon>Eukaryota</taxon>
        <taxon>Fungi</taxon>
        <taxon>Dikarya</taxon>
        <taxon>Basidiomycota</taxon>
        <taxon>Agaricomycotina</taxon>
        <taxon>Agaricomycetes</taxon>
        <taxon>Phallomycetidae</taxon>
        <taxon>Phallales</taxon>
        <taxon>Clathraceae</taxon>
        <taxon>Clathrus</taxon>
    </lineage>
</organism>
<dbReference type="InterPro" id="IPR036291">
    <property type="entry name" value="NAD(P)-bd_dom_sf"/>
</dbReference>
<dbReference type="PANTHER" id="PTHR45458:SF3">
    <property type="entry name" value="CHAIN DEHYDROGENASE (ATSC), PUTATIVE-RELATED"/>
    <property type="match status" value="1"/>
</dbReference>
<dbReference type="InterPro" id="IPR002347">
    <property type="entry name" value="SDR_fam"/>
</dbReference>
<dbReference type="PANTHER" id="PTHR45458">
    <property type="entry name" value="SHORT-CHAIN DEHYDROGENASE/REDUCTASE SDR"/>
    <property type="match status" value="1"/>
</dbReference>
<dbReference type="GO" id="GO:0016616">
    <property type="term" value="F:oxidoreductase activity, acting on the CH-OH group of donors, NAD or NADP as acceptor"/>
    <property type="evidence" value="ECO:0007669"/>
    <property type="project" value="TreeGrafter"/>
</dbReference>
<reference evidence="2" key="1">
    <citation type="submission" date="2021-10" db="EMBL/GenBank/DDBJ databases">
        <title>De novo Genome Assembly of Clathrus columnatus (Basidiomycota, Fungi) Using Illumina and Nanopore Sequence Data.</title>
        <authorList>
            <person name="Ogiso-Tanaka E."/>
            <person name="Itagaki H."/>
            <person name="Hosoya T."/>
            <person name="Hosaka K."/>
        </authorList>
    </citation>
    <scope>NUCLEOTIDE SEQUENCE</scope>
    <source>
        <strain evidence="2">MO-923</strain>
    </source>
</reference>
<dbReference type="EMBL" id="BPWL01000008">
    <property type="protein sequence ID" value="GJJ12966.1"/>
    <property type="molecule type" value="Genomic_DNA"/>
</dbReference>
<keyword evidence="3" id="KW-1185">Reference proteome</keyword>
<evidence type="ECO:0008006" key="4">
    <source>
        <dbReference type="Google" id="ProtNLM"/>
    </source>
</evidence>
<evidence type="ECO:0000313" key="3">
    <source>
        <dbReference type="Proteomes" id="UP001050691"/>
    </source>
</evidence>
<sequence>MPSYLITGASRGIGLIIVHKSVNPENLVYALVRNLDTAQRIEALSEWGNIRVVKGDITDPDALKIVAEEVSKGNNGKLDVLINNAAYIDRDSASVPLTEFHGKENLLEKVLLETVKSFFIYFEMGAVIHTINAFLPLLQAGEAKKVITLSTGLADPDFSQQTGYYLSAPYSISKAATNMVITKYSVQFKKDGFIFVAISPGLVDTVGDQEISSEELAGYQVMLEGFRKIKPTFEGAISPEESVKAQLAVIDRLTVKDTGAFLSHHGNKEWL</sequence>
<dbReference type="Proteomes" id="UP001050691">
    <property type="component" value="Unassembled WGS sequence"/>
</dbReference>
<dbReference type="PROSITE" id="PS00061">
    <property type="entry name" value="ADH_SHORT"/>
    <property type="match status" value="1"/>
</dbReference>